<keyword evidence="6" id="KW-1185">Reference proteome</keyword>
<evidence type="ECO:0000313" key="5">
    <source>
        <dbReference type="EMBL" id="RUS79449.1"/>
    </source>
</evidence>
<dbReference type="PROSITE" id="PS51406">
    <property type="entry name" value="FIBRINOGEN_C_2"/>
    <property type="match status" value="1"/>
</dbReference>
<dbReference type="AlphaFoldDB" id="A0A3S1A0A3"/>
<comment type="caution">
    <text evidence="5">The sequence shown here is derived from an EMBL/GenBank/DDBJ whole genome shotgun (WGS) entry which is preliminary data.</text>
</comment>
<dbReference type="InterPro" id="IPR014716">
    <property type="entry name" value="Fibrinogen_a/b/g_C_1"/>
</dbReference>
<dbReference type="PANTHER" id="PTHR19143">
    <property type="entry name" value="FIBRINOGEN/TENASCIN/ANGIOPOEITIN"/>
    <property type="match status" value="1"/>
</dbReference>
<dbReference type="Proteomes" id="UP000271974">
    <property type="component" value="Unassembled WGS sequence"/>
</dbReference>
<evidence type="ECO:0000256" key="3">
    <source>
        <dbReference type="SAM" id="SignalP"/>
    </source>
</evidence>
<dbReference type="Pfam" id="PF00147">
    <property type="entry name" value="Fibrinogen_C"/>
    <property type="match status" value="1"/>
</dbReference>
<feature type="chain" id="PRO_5018599252" description="Fibrinogen C-terminal domain-containing protein" evidence="3">
    <location>
        <begin position="19"/>
        <end position="623"/>
    </location>
</feature>
<evidence type="ECO:0000313" key="6">
    <source>
        <dbReference type="Proteomes" id="UP000271974"/>
    </source>
</evidence>
<dbReference type="SMART" id="SM00186">
    <property type="entry name" value="FBG"/>
    <property type="match status" value="1"/>
</dbReference>
<name>A0A3S1A0A3_ELYCH</name>
<keyword evidence="3" id="KW-0732">Signal</keyword>
<feature type="signal peptide" evidence="3">
    <location>
        <begin position="1"/>
        <end position="18"/>
    </location>
</feature>
<dbReference type="OrthoDB" id="7972392at2759"/>
<keyword evidence="2" id="KW-0175">Coiled coil</keyword>
<dbReference type="InterPro" id="IPR050373">
    <property type="entry name" value="Fibrinogen_C-term_domain"/>
</dbReference>
<dbReference type="PANTHER" id="PTHR19143:SF458">
    <property type="entry name" value="FIBRINOGEN C-TERMINAL DOMAIN-CONTAINING PROTEIN-RELATED"/>
    <property type="match status" value="1"/>
</dbReference>
<dbReference type="EMBL" id="RQTK01000450">
    <property type="protein sequence ID" value="RUS79449.1"/>
    <property type="molecule type" value="Genomic_DNA"/>
</dbReference>
<accession>A0A3S1A0A3</accession>
<dbReference type="STRING" id="188477.A0A3S1A0A3"/>
<reference evidence="5 6" key="1">
    <citation type="submission" date="2019-01" db="EMBL/GenBank/DDBJ databases">
        <title>A draft genome assembly of the solar-powered sea slug Elysia chlorotica.</title>
        <authorList>
            <person name="Cai H."/>
            <person name="Li Q."/>
            <person name="Fang X."/>
            <person name="Li J."/>
            <person name="Curtis N.E."/>
            <person name="Altenburger A."/>
            <person name="Shibata T."/>
            <person name="Feng M."/>
            <person name="Maeda T."/>
            <person name="Schwartz J.A."/>
            <person name="Shigenobu S."/>
            <person name="Lundholm N."/>
            <person name="Nishiyama T."/>
            <person name="Yang H."/>
            <person name="Hasebe M."/>
            <person name="Li S."/>
            <person name="Pierce S.K."/>
            <person name="Wang J."/>
        </authorList>
    </citation>
    <scope>NUCLEOTIDE SEQUENCE [LARGE SCALE GENOMIC DNA]</scope>
    <source>
        <strain evidence="5">EC2010</strain>
        <tissue evidence="5">Whole organism of an adult</tissue>
    </source>
</reference>
<feature type="coiled-coil region" evidence="2">
    <location>
        <begin position="231"/>
        <end position="258"/>
    </location>
</feature>
<dbReference type="PROSITE" id="PS00514">
    <property type="entry name" value="FIBRINOGEN_C_1"/>
    <property type="match status" value="1"/>
</dbReference>
<proteinExistence type="predicted"/>
<organism evidence="5 6">
    <name type="scientific">Elysia chlorotica</name>
    <name type="common">Eastern emerald elysia</name>
    <name type="synonym">Sea slug</name>
    <dbReference type="NCBI Taxonomy" id="188477"/>
    <lineage>
        <taxon>Eukaryota</taxon>
        <taxon>Metazoa</taxon>
        <taxon>Spiralia</taxon>
        <taxon>Lophotrochozoa</taxon>
        <taxon>Mollusca</taxon>
        <taxon>Gastropoda</taxon>
        <taxon>Heterobranchia</taxon>
        <taxon>Euthyneura</taxon>
        <taxon>Panpulmonata</taxon>
        <taxon>Sacoglossa</taxon>
        <taxon>Placobranchoidea</taxon>
        <taxon>Plakobranchidae</taxon>
        <taxon>Elysia</taxon>
    </lineage>
</organism>
<evidence type="ECO:0000256" key="1">
    <source>
        <dbReference type="ARBA" id="ARBA00023157"/>
    </source>
</evidence>
<protein>
    <recommendedName>
        <fullName evidence="4">Fibrinogen C-terminal domain-containing protein</fullName>
    </recommendedName>
</protein>
<dbReference type="GO" id="GO:0005615">
    <property type="term" value="C:extracellular space"/>
    <property type="evidence" value="ECO:0007669"/>
    <property type="project" value="TreeGrafter"/>
</dbReference>
<dbReference type="InterPro" id="IPR020837">
    <property type="entry name" value="Fibrinogen_CS"/>
</dbReference>
<sequence>MDGCPCVIIALCVSCCFGLDLSLVREKFALTGARQFCAILTCTETAKTSTTNNGRAGSGISLHTISSMSVFTTVSSASSSDNVETIIATVTPRDPSVNRVADGRKIIGFMGDGIAMVRVELIKPEDCQSEFSCQVRGLDSEGREAVSEVSLVQQSGQGGDQDHGATRETAATVQLLASVQQLVTQSVAALEDKIEQLQGHFNDRSGSLENRMEDKIGLLQRDMRDQSGSFERRIENRFNSLENRLEDKIDNNNNLNKLIQLDVKVSSSLDEFRTEAKADMMSSLNVLRHEVMSQLEQALRNVSFDVKGTLNETVDLVTSLGHDFDNFKSHGQTNLLTVMNETDRIRDMLTSGENFPHRLWNRTLELNSELLESFKELESQHLNSTAETGAELKELLEQMDSKMSTDLRSLTDVIVPGECKKGVVPYITSQYVRYSDTYPKNSLNVSFLCDTFTDGGGWIVIQRRATGNTDFNRKWAEYKHGFGSFADDFWLGNDKIHAITSTGTYELRVELQYNGKAAFARYDNFSIADERGGYKLSIGAYDGTAGDSLEIHNGQKFTTIDRDNDIHTGINCAATNGGGWWFGECDYSNLNGKWAANNDKGLDWDTFTRWDSASFSMMEIRQV</sequence>
<evidence type="ECO:0000256" key="2">
    <source>
        <dbReference type="SAM" id="Coils"/>
    </source>
</evidence>
<dbReference type="InterPro" id="IPR002181">
    <property type="entry name" value="Fibrinogen_a/b/g_C_dom"/>
</dbReference>
<feature type="domain" description="Fibrinogen C-terminal" evidence="4">
    <location>
        <begin position="410"/>
        <end position="623"/>
    </location>
</feature>
<dbReference type="SUPFAM" id="SSF56496">
    <property type="entry name" value="Fibrinogen C-terminal domain-like"/>
    <property type="match status" value="1"/>
</dbReference>
<gene>
    <name evidence="5" type="ORF">EGW08_012790</name>
</gene>
<dbReference type="InterPro" id="IPR036056">
    <property type="entry name" value="Fibrinogen-like_C"/>
</dbReference>
<dbReference type="Gene3D" id="3.90.215.10">
    <property type="entry name" value="Gamma Fibrinogen, chain A, domain 1"/>
    <property type="match status" value="1"/>
</dbReference>
<evidence type="ECO:0000259" key="4">
    <source>
        <dbReference type="PROSITE" id="PS51406"/>
    </source>
</evidence>
<keyword evidence="1" id="KW-1015">Disulfide bond</keyword>
<dbReference type="CDD" id="cd00087">
    <property type="entry name" value="FReD"/>
    <property type="match status" value="1"/>
</dbReference>